<dbReference type="GO" id="GO:0016787">
    <property type="term" value="F:hydrolase activity"/>
    <property type="evidence" value="ECO:0007669"/>
    <property type="project" value="InterPro"/>
</dbReference>
<evidence type="ECO:0000313" key="3">
    <source>
        <dbReference type="EMBL" id="TCP68868.1"/>
    </source>
</evidence>
<dbReference type="GO" id="GO:0016831">
    <property type="term" value="F:carboxy-lyase activity"/>
    <property type="evidence" value="ECO:0007669"/>
    <property type="project" value="InterPro"/>
</dbReference>
<dbReference type="RefSeq" id="WP_131917605.1">
    <property type="nucleotide sequence ID" value="NZ_JAOQNU010000001.1"/>
</dbReference>
<dbReference type="Pfam" id="PF04909">
    <property type="entry name" value="Amidohydro_2"/>
    <property type="match status" value="1"/>
</dbReference>
<evidence type="ECO:0000259" key="2">
    <source>
        <dbReference type="Pfam" id="PF04909"/>
    </source>
</evidence>
<dbReference type="Proteomes" id="UP000294813">
    <property type="component" value="Unassembled WGS sequence"/>
</dbReference>
<evidence type="ECO:0000256" key="1">
    <source>
        <dbReference type="ARBA" id="ARBA00023239"/>
    </source>
</evidence>
<evidence type="ECO:0000313" key="4">
    <source>
        <dbReference type="Proteomes" id="UP000294813"/>
    </source>
</evidence>
<feature type="domain" description="Amidohydrolase-related" evidence="2">
    <location>
        <begin position="3"/>
        <end position="249"/>
    </location>
</feature>
<dbReference type="SUPFAM" id="SSF51556">
    <property type="entry name" value="Metallo-dependent hydrolases"/>
    <property type="match status" value="1"/>
</dbReference>
<comment type="caution">
    <text evidence="3">The sequence shown here is derived from an EMBL/GenBank/DDBJ whole genome shotgun (WGS) entry which is preliminary data.</text>
</comment>
<dbReference type="Gene3D" id="3.20.20.140">
    <property type="entry name" value="Metal-dependent hydrolases"/>
    <property type="match status" value="1"/>
</dbReference>
<dbReference type="InterPro" id="IPR032465">
    <property type="entry name" value="ACMSD"/>
</dbReference>
<accession>A0A4R2RZ62</accession>
<proteinExistence type="predicted"/>
<name>A0A4R2RZ62_9FIRM</name>
<dbReference type="AlphaFoldDB" id="A0A4R2RZ62"/>
<dbReference type="PANTHER" id="PTHR21240:SF19">
    <property type="entry name" value="CATALYTIC_ HYDROLASE"/>
    <property type="match status" value="1"/>
</dbReference>
<sequence>MIIDAHAHISDTDYGSAALYQEQMDIAGISGAVFVPGGMMDVRRMTDYVTGKRGPENIIPDNATVASAVAANPAMLRGFACVDPHEPEAAEELARLFAEGFRGLKLSPMSHQFSFGSNAVAELVQVCWQYRCPVYSHVVYSPGASTARFAQLARENPQVSFILGHMGFGPADREAVEAANELPNLYLETSTGNLIHLQNALDQLGPGKLIFGSEFPLSNPLVELAKIHMLRIAGSGIDQILGDNIRSLLQWS</sequence>
<dbReference type="PANTHER" id="PTHR21240">
    <property type="entry name" value="2-AMINO-3-CARBOXYLMUCONATE-6-SEMIALDEHYDE DECARBOXYLASE"/>
    <property type="match status" value="1"/>
</dbReference>
<dbReference type="InterPro" id="IPR032466">
    <property type="entry name" value="Metal_Hydrolase"/>
</dbReference>
<reference evidence="3 4" key="1">
    <citation type="submission" date="2019-03" db="EMBL/GenBank/DDBJ databases">
        <title>Genomic Encyclopedia of Type Strains, Phase IV (KMG-IV): sequencing the most valuable type-strain genomes for metagenomic binning, comparative biology and taxonomic classification.</title>
        <authorList>
            <person name="Goeker M."/>
        </authorList>
    </citation>
    <scope>NUCLEOTIDE SEQUENCE [LARGE SCALE GENOMIC DNA]</scope>
    <source>
        <strain evidence="3 4">DSM 11170</strain>
    </source>
</reference>
<organism evidence="3 4">
    <name type="scientific">Heliophilum fasciatum</name>
    <dbReference type="NCBI Taxonomy" id="35700"/>
    <lineage>
        <taxon>Bacteria</taxon>
        <taxon>Bacillati</taxon>
        <taxon>Bacillota</taxon>
        <taxon>Clostridia</taxon>
        <taxon>Eubacteriales</taxon>
        <taxon>Heliobacteriaceae</taxon>
        <taxon>Heliophilum</taxon>
    </lineage>
</organism>
<dbReference type="EMBL" id="SLXT01000001">
    <property type="protein sequence ID" value="TCP68868.1"/>
    <property type="molecule type" value="Genomic_DNA"/>
</dbReference>
<dbReference type="OrthoDB" id="9771932at2"/>
<keyword evidence="1" id="KW-0456">Lyase</keyword>
<protein>
    <recommendedName>
        <fullName evidence="2">Amidohydrolase-related domain-containing protein</fullName>
    </recommendedName>
</protein>
<gene>
    <name evidence="3" type="ORF">EDD73_10129</name>
</gene>
<dbReference type="InterPro" id="IPR006680">
    <property type="entry name" value="Amidohydro-rel"/>
</dbReference>
<keyword evidence="4" id="KW-1185">Reference proteome</keyword>